<gene>
    <name evidence="1" type="ORF">QAD02_008684</name>
</gene>
<keyword evidence="2" id="KW-1185">Reference proteome</keyword>
<reference evidence="1" key="1">
    <citation type="submission" date="2023-04" db="EMBL/GenBank/DDBJ databases">
        <title>A chromosome-level genome assembly of the parasitoid wasp Eretmocerus hayati.</title>
        <authorList>
            <person name="Zhong Y."/>
            <person name="Liu S."/>
            <person name="Liu Y."/>
        </authorList>
    </citation>
    <scope>NUCLEOTIDE SEQUENCE</scope>
    <source>
        <strain evidence="1">ZJU_SS_LIU_2023</strain>
    </source>
</reference>
<sequence length="392" mass="44428">ELGNQYADYAELQSHESFKYVPSATSVTHQQEPQNYESDAHGNFQSIDAGPHQNSQQYQHQVHQQEILVGNQLQSLQQKVAKQKYVDPGEDREIFYINIPMSQLLAYQNYATKQPGHNIGEQQVSIPVYMPTAIQKLLYASIKNTPQPDYQIGHQTPAQMMFAEGQTHPSPTHATPVAAHMAAPSQQHYSAEPTYASPVSQQPKYQYYVLSQQHQQQPSIDQNSVAHVDIYNMPETPYVNDNSLHEQIQQAPQQYIHGQTLHRYNDATAVAERLMAQILQQLGVPYVGEFPEHNIKGQDDYVPRHQQLQKFHGSSDNTHLVPVSAVSNGFSSKPVHSPRSQKPKTLLDSYIPSRVIAALDAERYTERPIKLEGGFLPSKINFIHSYKKRQSE</sequence>
<protein>
    <submittedName>
        <fullName evidence="1">Uncharacterized protein</fullName>
    </submittedName>
</protein>
<feature type="non-terminal residue" evidence="1">
    <location>
        <position position="1"/>
    </location>
</feature>
<proteinExistence type="predicted"/>
<comment type="caution">
    <text evidence="1">The sequence shown here is derived from an EMBL/GenBank/DDBJ whole genome shotgun (WGS) entry which is preliminary data.</text>
</comment>
<evidence type="ECO:0000313" key="2">
    <source>
        <dbReference type="Proteomes" id="UP001239111"/>
    </source>
</evidence>
<organism evidence="1 2">
    <name type="scientific">Eretmocerus hayati</name>
    <dbReference type="NCBI Taxonomy" id="131215"/>
    <lineage>
        <taxon>Eukaryota</taxon>
        <taxon>Metazoa</taxon>
        <taxon>Ecdysozoa</taxon>
        <taxon>Arthropoda</taxon>
        <taxon>Hexapoda</taxon>
        <taxon>Insecta</taxon>
        <taxon>Pterygota</taxon>
        <taxon>Neoptera</taxon>
        <taxon>Endopterygota</taxon>
        <taxon>Hymenoptera</taxon>
        <taxon>Apocrita</taxon>
        <taxon>Proctotrupomorpha</taxon>
        <taxon>Chalcidoidea</taxon>
        <taxon>Aphelinidae</taxon>
        <taxon>Aphelininae</taxon>
        <taxon>Eretmocerus</taxon>
    </lineage>
</organism>
<evidence type="ECO:0000313" key="1">
    <source>
        <dbReference type="EMBL" id="KAJ8667022.1"/>
    </source>
</evidence>
<dbReference type="Proteomes" id="UP001239111">
    <property type="component" value="Chromosome 4"/>
</dbReference>
<name>A0ACC2N783_9HYME</name>
<dbReference type="EMBL" id="CM056744">
    <property type="protein sequence ID" value="KAJ8667022.1"/>
    <property type="molecule type" value="Genomic_DNA"/>
</dbReference>
<accession>A0ACC2N783</accession>